<evidence type="ECO:0000256" key="1">
    <source>
        <dbReference type="ARBA" id="ARBA00004120"/>
    </source>
</evidence>
<evidence type="ECO:0000256" key="8">
    <source>
        <dbReference type="ARBA" id="ARBA00043971"/>
    </source>
</evidence>
<dbReference type="Pfam" id="PF10243">
    <property type="entry name" value="MIP-T3"/>
    <property type="match status" value="1"/>
</dbReference>
<evidence type="ECO:0000259" key="11">
    <source>
        <dbReference type="Pfam" id="PF10243"/>
    </source>
</evidence>
<dbReference type="EMBL" id="HBII01026882">
    <property type="protein sequence ID" value="CAE0352331.1"/>
    <property type="molecule type" value="Transcribed_RNA"/>
</dbReference>
<evidence type="ECO:0000256" key="3">
    <source>
        <dbReference type="ARBA" id="ARBA00022490"/>
    </source>
</evidence>
<feature type="compositionally biased region" description="Basic and acidic residues" evidence="10">
    <location>
        <begin position="148"/>
        <end position="161"/>
    </location>
</feature>
<keyword evidence="3" id="KW-0963">Cytoplasm</keyword>
<feature type="compositionally biased region" description="Acidic residues" evidence="10">
    <location>
        <begin position="237"/>
        <end position="255"/>
    </location>
</feature>
<sequence length="447" mass="50197">MGDDFWKPTADCFQQLFSKPKMTEKLLQRPPFRYIHDIYTATMQATGFGDGLYSEEELDAKSIKDKDGKVNFLDKLIALVQMAAGEEIDVKSSKIVAGQEPEATNIFLQYLFKVATSGIDSGPIVAQILGEGGGEGQAEEDDGEAEAEAARRAAEEEEQRKKEKRAAKKKQMEDEKAKQQQEEERQRKAEQEKKAKQEAEEAAKKSKAKKAAPPPQQPAKKKEPEAPPPPAKHAIIEEGDDDNEENIIVDEEDNDVNAGIDINEVDPESKFGRKALAQLRAQEEEEAENNNIADDGAGTGIRMGKIGRRGKKKAGGVERSEPQKKVLQQPDLPQRSFGGYGEEDIEFMRKAIQSLCQSTNPLGKSIDFVTEDIDSMIKEYDHWKQDYITSQAKLEEQQRITEQTLQPLQDVTLAQLEERIREEKSKIQNLRSQIIRNDSTIQNLLIQ</sequence>
<gene>
    <name evidence="13" type="ORF">EHAR0213_LOCUS11247</name>
</gene>
<feature type="domain" description="TRAF3-interacting protein 1 N-terminal" evidence="11">
    <location>
        <begin position="5"/>
        <end position="116"/>
    </location>
</feature>
<evidence type="ECO:0000313" key="13">
    <source>
        <dbReference type="EMBL" id="CAE0352331.1"/>
    </source>
</evidence>
<feature type="compositionally biased region" description="Basic residues" evidence="10">
    <location>
        <begin position="305"/>
        <end position="314"/>
    </location>
</feature>
<dbReference type="GO" id="GO:0060271">
    <property type="term" value="P:cilium assembly"/>
    <property type="evidence" value="ECO:0007669"/>
    <property type="project" value="TreeGrafter"/>
</dbReference>
<dbReference type="Gene3D" id="1.10.418.50">
    <property type="entry name" value="Microtubule-binding protein MIP-T3"/>
    <property type="match status" value="1"/>
</dbReference>
<evidence type="ECO:0000259" key="12">
    <source>
        <dbReference type="Pfam" id="PF17749"/>
    </source>
</evidence>
<evidence type="ECO:0000256" key="2">
    <source>
        <dbReference type="ARBA" id="ARBA00004430"/>
    </source>
</evidence>
<dbReference type="GO" id="GO:0005930">
    <property type="term" value="C:axoneme"/>
    <property type="evidence" value="ECO:0007669"/>
    <property type="project" value="UniProtKB-SubCell"/>
</dbReference>
<feature type="region of interest" description="Disordered" evidence="10">
    <location>
        <begin position="281"/>
        <end position="336"/>
    </location>
</feature>
<dbReference type="GO" id="GO:0048513">
    <property type="term" value="P:animal organ development"/>
    <property type="evidence" value="ECO:0007669"/>
    <property type="project" value="UniProtKB-ARBA"/>
</dbReference>
<evidence type="ECO:0000256" key="9">
    <source>
        <dbReference type="ARBA" id="ARBA00070492"/>
    </source>
</evidence>
<dbReference type="Pfam" id="PF17749">
    <property type="entry name" value="MIP-T3_C"/>
    <property type="match status" value="1"/>
</dbReference>
<evidence type="ECO:0000256" key="10">
    <source>
        <dbReference type="SAM" id="MobiDB-lite"/>
    </source>
</evidence>
<keyword evidence="7" id="KW-0966">Cell projection</keyword>
<dbReference type="GO" id="GO:0048731">
    <property type="term" value="P:system development"/>
    <property type="evidence" value="ECO:0007669"/>
    <property type="project" value="UniProtKB-ARBA"/>
</dbReference>
<dbReference type="GO" id="GO:0030992">
    <property type="term" value="C:intraciliary transport particle B"/>
    <property type="evidence" value="ECO:0007669"/>
    <property type="project" value="TreeGrafter"/>
</dbReference>
<evidence type="ECO:0000256" key="7">
    <source>
        <dbReference type="ARBA" id="ARBA00023273"/>
    </source>
</evidence>
<accession>A0A7S3JDP4</accession>
<feature type="compositionally biased region" description="Basic and acidic residues" evidence="10">
    <location>
        <begin position="170"/>
        <end position="204"/>
    </location>
</feature>
<evidence type="ECO:0000256" key="6">
    <source>
        <dbReference type="ARBA" id="ARBA00023212"/>
    </source>
</evidence>
<dbReference type="GO" id="GO:0036064">
    <property type="term" value="C:ciliary basal body"/>
    <property type="evidence" value="ECO:0007669"/>
    <property type="project" value="TreeGrafter"/>
</dbReference>
<dbReference type="FunFam" id="1.10.418.50:FF:000001">
    <property type="entry name" value="TRAF3-interacting protein 1 isoform X1"/>
    <property type="match status" value="1"/>
</dbReference>
<dbReference type="InterPro" id="IPR040468">
    <property type="entry name" value="TRAF3IP1_N"/>
</dbReference>
<reference evidence="13" key="1">
    <citation type="submission" date="2021-01" db="EMBL/GenBank/DDBJ databases">
        <authorList>
            <person name="Corre E."/>
            <person name="Pelletier E."/>
            <person name="Niang G."/>
            <person name="Scheremetjew M."/>
            <person name="Finn R."/>
            <person name="Kale V."/>
            <person name="Holt S."/>
            <person name="Cochrane G."/>
            <person name="Meng A."/>
            <person name="Brown T."/>
            <person name="Cohen L."/>
        </authorList>
    </citation>
    <scope>NUCLEOTIDE SEQUENCE</scope>
    <source>
        <strain evidence="13">FSP1.4</strain>
    </source>
</reference>
<dbReference type="InterPro" id="IPR041476">
    <property type="entry name" value="TRAF3IP1_C"/>
</dbReference>
<feature type="region of interest" description="Disordered" evidence="10">
    <location>
        <begin position="128"/>
        <end position="267"/>
    </location>
</feature>
<proteinExistence type="inferred from homology"/>
<keyword evidence="6" id="KW-0206">Cytoskeleton</keyword>
<evidence type="ECO:0000256" key="5">
    <source>
        <dbReference type="ARBA" id="ARBA00023054"/>
    </source>
</evidence>
<organism evidence="13">
    <name type="scientific">Euplotes harpa</name>
    <dbReference type="NCBI Taxonomy" id="151035"/>
    <lineage>
        <taxon>Eukaryota</taxon>
        <taxon>Sar</taxon>
        <taxon>Alveolata</taxon>
        <taxon>Ciliophora</taxon>
        <taxon>Intramacronucleata</taxon>
        <taxon>Spirotrichea</taxon>
        <taxon>Hypotrichia</taxon>
        <taxon>Euplotida</taxon>
        <taxon>Euplotidae</taxon>
        <taxon>Euplotes</taxon>
    </lineage>
</organism>
<dbReference type="InterPro" id="IPR042576">
    <property type="entry name" value="TRAF3IP1_N_sf"/>
</dbReference>
<comment type="subcellular location">
    <subcellularLocation>
        <location evidence="2">Cytoplasm</location>
        <location evidence="2">Cytoskeleton</location>
        <location evidence="2">Cilium axoneme</location>
    </subcellularLocation>
    <subcellularLocation>
        <location evidence="1">Cytoplasm</location>
        <location evidence="1">Cytoskeleton</location>
        <location evidence="1">Cilium basal body</location>
    </subcellularLocation>
</comment>
<comment type="similarity">
    <text evidence="8">Belongs to the TRAF3IP1 family.</text>
</comment>
<dbReference type="InterPro" id="IPR018799">
    <property type="entry name" value="TRAF3IP1"/>
</dbReference>
<feature type="compositionally biased region" description="Basic and acidic residues" evidence="10">
    <location>
        <begin position="315"/>
        <end position="324"/>
    </location>
</feature>
<feature type="compositionally biased region" description="Acidic residues" evidence="10">
    <location>
        <begin position="137"/>
        <end position="147"/>
    </location>
</feature>
<dbReference type="GO" id="GO:0042073">
    <property type="term" value="P:intraciliary transport"/>
    <property type="evidence" value="ECO:0007669"/>
    <property type="project" value="TreeGrafter"/>
</dbReference>
<name>A0A7S3JDP4_9SPIT</name>
<protein>
    <recommendedName>
        <fullName evidence="9">TRAF3-interacting protein 1</fullName>
    </recommendedName>
</protein>
<dbReference type="PANTHER" id="PTHR31363:SF0">
    <property type="entry name" value="TRAF3-INTERACTING PROTEIN 1"/>
    <property type="match status" value="1"/>
</dbReference>
<dbReference type="AlphaFoldDB" id="A0A7S3JDP4"/>
<keyword evidence="5" id="KW-0175">Coiled coil</keyword>
<feature type="domain" description="TRAF3-interacting protein 1 C-terminal" evidence="12">
    <location>
        <begin position="300"/>
        <end position="445"/>
    </location>
</feature>
<evidence type="ECO:0000256" key="4">
    <source>
        <dbReference type="ARBA" id="ARBA00022794"/>
    </source>
</evidence>
<dbReference type="GO" id="GO:0008017">
    <property type="term" value="F:microtubule binding"/>
    <property type="evidence" value="ECO:0007669"/>
    <property type="project" value="InterPro"/>
</dbReference>
<keyword evidence="4" id="KW-0970">Cilium biogenesis/degradation</keyword>
<dbReference type="GO" id="GO:0070507">
    <property type="term" value="P:regulation of microtubule cytoskeleton organization"/>
    <property type="evidence" value="ECO:0007669"/>
    <property type="project" value="TreeGrafter"/>
</dbReference>
<dbReference type="PANTHER" id="PTHR31363">
    <property type="entry name" value="TRAF3-INTERACTING PROTEIN 1"/>
    <property type="match status" value="1"/>
</dbReference>